<accession>A0A0L0S695</accession>
<dbReference type="Gene3D" id="3.40.525.10">
    <property type="entry name" value="CRAL-TRIO lipid binding domain"/>
    <property type="match status" value="1"/>
</dbReference>
<keyword evidence="4" id="KW-1185">Reference proteome</keyword>
<dbReference type="InterPro" id="IPR001251">
    <property type="entry name" value="CRAL-TRIO_dom"/>
</dbReference>
<proteinExistence type="predicted"/>
<dbReference type="Pfam" id="PF03765">
    <property type="entry name" value="CRAL_TRIO_N"/>
    <property type="match status" value="1"/>
</dbReference>
<dbReference type="SUPFAM" id="SSF46938">
    <property type="entry name" value="CRAL/TRIO N-terminal domain"/>
    <property type="match status" value="1"/>
</dbReference>
<evidence type="ECO:0000313" key="3">
    <source>
        <dbReference type="EMBL" id="KNE58017.1"/>
    </source>
</evidence>
<evidence type="ECO:0000259" key="2">
    <source>
        <dbReference type="PROSITE" id="PS50191"/>
    </source>
</evidence>
<dbReference type="InterPro" id="IPR036865">
    <property type="entry name" value="CRAL-TRIO_dom_sf"/>
</dbReference>
<dbReference type="PANTHER" id="PTHR46590:SF1">
    <property type="entry name" value="PHOSPHATIDYLINOSITOL TRANSFER PROTEIN CSR1"/>
    <property type="match status" value="1"/>
</dbReference>
<dbReference type="VEuPathDB" id="FungiDB:AMAG_04844"/>
<dbReference type="PROSITE" id="PS50191">
    <property type="entry name" value="CRAL_TRIO"/>
    <property type="match status" value="1"/>
</dbReference>
<dbReference type="PANTHER" id="PTHR46590">
    <property type="entry name" value="PHOSPHATIDYLINOSITOL TRANSFER PROTEIN CSR1-RELATED"/>
    <property type="match status" value="1"/>
</dbReference>
<dbReference type="Pfam" id="PF00650">
    <property type="entry name" value="CRAL_TRIO"/>
    <property type="match status" value="1"/>
</dbReference>
<evidence type="ECO:0000256" key="1">
    <source>
        <dbReference type="SAM" id="MobiDB-lite"/>
    </source>
</evidence>
<dbReference type="CDD" id="cd00170">
    <property type="entry name" value="SEC14"/>
    <property type="match status" value="1"/>
</dbReference>
<dbReference type="OrthoDB" id="75724at2759"/>
<feature type="compositionally biased region" description="Low complexity" evidence="1">
    <location>
        <begin position="90"/>
        <end position="104"/>
    </location>
</feature>
<name>A0A0L0S695_ALLM3</name>
<dbReference type="InterPro" id="IPR011074">
    <property type="entry name" value="CRAL/TRIO_N_dom"/>
</dbReference>
<dbReference type="OMA" id="CFVNVQV"/>
<feature type="region of interest" description="Disordered" evidence="1">
    <location>
        <begin position="60"/>
        <end position="104"/>
    </location>
</feature>
<feature type="domain" description="CRAL-TRIO" evidence="2">
    <location>
        <begin position="169"/>
        <end position="328"/>
    </location>
</feature>
<evidence type="ECO:0000313" key="4">
    <source>
        <dbReference type="Proteomes" id="UP000054350"/>
    </source>
</evidence>
<reference evidence="3 4" key="1">
    <citation type="submission" date="2009-11" db="EMBL/GenBank/DDBJ databases">
        <title>Annotation of Allomyces macrogynus ATCC 38327.</title>
        <authorList>
            <consortium name="The Broad Institute Genome Sequencing Platform"/>
            <person name="Russ C."/>
            <person name="Cuomo C."/>
            <person name="Burger G."/>
            <person name="Gray M.W."/>
            <person name="Holland P.W.H."/>
            <person name="King N."/>
            <person name="Lang F.B.F."/>
            <person name="Roger A.J."/>
            <person name="Ruiz-Trillo I."/>
            <person name="Young S.K."/>
            <person name="Zeng Q."/>
            <person name="Gargeya S."/>
            <person name="Fitzgerald M."/>
            <person name="Haas B."/>
            <person name="Abouelleil A."/>
            <person name="Alvarado L."/>
            <person name="Arachchi H.M."/>
            <person name="Berlin A."/>
            <person name="Chapman S.B."/>
            <person name="Gearin G."/>
            <person name="Goldberg J."/>
            <person name="Griggs A."/>
            <person name="Gujja S."/>
            <person name="Hansen M."/>
            <person name="Heiman D."/>
            <person name="Howarth C."/>
            <person name="Larimer J."/>
            <person name="Lui A."/>
            <person name="MacDonald P.J.P."/>
            <person name="McCowen C."/>
            <person name="Montmayeur A."/>
            <person name="Murphy C."/>
            <person name="Neiman D."/>
            <person name="Pearson M."/>
            <person name="Priest M."/>
            <person name="Roberts A."/>
            <person name="Saif S."/>
            <person name="Shea T."/>
            <person name="Sisk P."/>
            <person name="Stolte C."/>
            <person name="Sykes S."/>
            <person name="Wortman J."/>
            <person name="Nusbaum C."/>
            <person name="Birren B."/>
        </authorList>
    </citation>
    <scope>NUCLEOTIDE SEQUENCE [LARGE SCALE GENOMIC DNA]</scope>
    <source>
        <strain evidence="3 4">ATCC 38327</strain>
    </source>
</reference>
<organism evidence="3 4">
    <name type="scientific">Allomyces macrogynus (strain ATCC 38327)</name>
    <name type="common">Allomyces javanicus var. macrogynus</name>
    <dbReference type="NCBI Taxonomy" id="578462"/>
    <lineage>
        <taxon>Eukaryota</taxon>
        <taxon>Fungi</taxon>
        <taxon>Fungi incertae sedis</taxon>
        <taxon>Blastocladiomycota</taxon>
        <taxon>Blastocladiomycetes</taxon>
        <taxon>Blastocladiales</taxon>
        <taxon>Blastocladiaceae</taxon>
        <taxon>Allomyces</taxon>
    </lineage>
</organism>
<dbReference type="eggNOG" id="KOG1470">
    <property type="taxonomic scope" value="Eukaryota"/>
</dbReference>
<dbReference type="SUPFAM" id="SSF52087">
    <property type="entry name" value="CRAL/TRIO domain"/>
    <property type="match status" value="1"/>
</dbReference>
<dbReference type="SMART" id="SM00516">
    <property type="entry name" value="SEC14"/>
    <property type="match status" value="1"/>
</dbReference>
<dbReference type="Proteomes" id="UP000054350">
    <property type="component" value="Unassembled WGS sequence"/>
</dbReference>
<reference evidence="4" key="2">
    <citation type="submission" date="2009-11" db="EMBL/GenBank/DDBJ databases">
        <title>The Genome Sequence of Allomyces macrogynus strain ATCC 38327.</title>
        <authorList>
            <consortium name="The Broad Institute Genome Sequencing Platform"/>
            <person name="Russ C."/>
            <person name="Cuomo C."/>
            <person name="Shea T."/>
            <person name="Young S.K."/>
            <person name="Zeng Q."/>
            <person name="Koehrsen M."/>
            <person name="Haas B."/>
            <person name="Borodovsky M."/>
            <person name="Guigo R."/>
            <person name="Alvarado L."/>
            <person name="Berlin A."/>
            <person name="Borenstein D."/>
            <person name="Chen Z."/>
            <person name="Engels R."/>
            <person name="Freedman E."/>
            <person name="Gellesch M."/>
            <person name="Goldberg J."/>
            <person name="Griggs A."/>
            <person name="Gujja S."/>
            <person name="Heiman D."/>
            <person name="Hepburn T."/>
            <person name="Howarth C."/>
            <person name="Jen D."/>
            <person name="Larson L."/>
            <person name="Lewis B."/>
            <person name="Mehta T."/>
            <person name="Park D."/>
            <person name="Pearson M."/>
            <person name="Roberts A."/>
            <person name="Saif S."/>
            <person name="Shenoy N."/>
            <person name="Sisk P."/>
            <person name="Stolte C."/>
            <person name="Sykes S."/>
            <person name="Walk T."/>
            <person name="White J."/>
            <person name="Yandava C."/>
            <person name="Burger G."/>
            <person name="Gray M.W."/>
            <person name="Holland P.W.H."/>
            <person name="King N."/>
            <person name="Lang F.B.F."/>
            <person name="Roger A.J."/>
            <person name="Ruiz-Trillo I."/>
            <person name="Lander E."/>
            <person name="Nusbaum C."/>
        </authorList>
    </citation>
    <scope>NUCLEOTIDE SEQUENCE [LARGE SCALE GENOMIC DNA]</scope>
    <source>
        <strain evidence="4">ATCC 38327</strain>
    </source>
</reference>
<dbReference type="InterPro" id="IPR052432">
    <property type="entry name" value="PITP/CRAL-TRIO"/>
</dbReference>
<sequence>MAEPASSAASSSSSLPSAASALGATTADTVHAPGHLGNLSAAQTSALAALWLRVLDRVSQPPETPIPPSSSKDFAATSADSGKKDKKKSNPSSKTATPTASTSNAPICTAADLRAELWLAAQDHHVDAFLLRFLRARKFDVPAAEAMLVDALRWRVLNNAQGVLEHGDALVEANQFSSGKCFWYQTDMQGRPIIYINVKAHERGANSLEQLERHTVYMMETTRLLLTPGSAETVTIVFNMTGFSMANADLDMVKFLVNCLQNYYPESLGACLVVNAPWLFHGIWKLIKPWLDPVVQAKVAFIKPVELTTWIDPQRTPSFIDGKDPYAFAYWPPSASEIADHAKRLAEHDTIARMRQAVIDAAADIERATRTWARAYLKEVPHPAAPATTNLDEEVDMNSARAEIEKARLAVAGGVAEVTPLARAWREFDDFVRFPSQLHRAGVIVKGSHKVDWTKAPTPEMVKKATA</sequence>
<dbReference type="AlphaFoldDB" id="A0A0L0S695"/>
<protein>
    <recommendedName>
        <fullName evidence="2">CRAL-TRIO domain-containing protein</fullName>
    </recommendedName>
</protein>
<dbReference type="EMBL" id="GG745332">
    <property type="protein sequence ID" value="KNE58017.1"/>
    <property type="molecule type" value="Genomic_DNA"/>
</dbReference>
<feature type="region of interest" description="Disordered" evidence="1">
    <location>
        <begin position="1"/>
        <end position="22"/>
    </location>
</feature>
<gene>
    <name evidence="3" type="ORF">AMAG_04844</name>
</gene>
<dbReference type="SMART" id="SM01100">
    <property type="entry name" value="CRAL_TRIO_N"/>
    <property type="match status" value="1"/>
</dbReference>
<dbReference type="InterPro" id="IPR036273">
    <property type="entry name" value="CRAL/TRIO_N_dom_sf"/>
</dbReference>
<dbReference type="STRING" id="578462.A0A0L0S695"/>